<feature type="compositionally biased region" description="Basic and acidic residues" evidence="5">
    <location>
        <begin position="192"/>
        <end position="204"/>
    </location>
</feature>
<name>A0AAE0G0Y3_9CHLO</name>
<dbReference type="CDD" id="cd02869">
    <property type="entry name" value="PseudoU_synth_RluA_like"/>
    <property type="match status" value="1"/>
</dbReference>
<accession>A0AAE0G0Y3</accession>
<evidence type="ECO:0000313" key="7">
    <source>
        <dbReference type="EMBL" id="KAK3269621.1"/>
    </source>
</evidence>
<sequence length="541" mass="60746">MHNNFQTFEPFVVLNAVEYLVLSRRSFSRISDRLAGSRRWYCAESTVARQAQDLTKFWKELHPVPKRRHTELFCQTSDPLRTEAQGDFDLGTKSDETLPLTVDLEQRLTALRWLKKQLPHAPNCALRALFRKRQVRVLHAEDAELDSAEPRRPRRISADKRLSAGMRLVVPNTFAESHEAEQLPETGNALIKSKDAPMSESEKNQLRSRVLYLDEAMIIINKPPGLAVQGGSGTTRHLDGMLPALMYGAKQRPRLVHRLDRDTSGTLLLARTALVAGELAALFRHKTASASHDAKVPLGVVKLDKQRTVQQIIQNASFQRTYWALVQSEDRGQGRLLRGADRGLINLPLEKVSLPADAGLPAGERMMPAAGREDEPGVMHALTMYTIRGHCHRTGLMWLELHPLTGRKHQLRVHCSSAGVPIVGDWKYGWQANPEQSVDYNSALARAFGLEEVEKRHSTQNFLEEKVIGRRDKARLYLHCRHISLPHPTRVEGDQISVTAPLPSHMASAWDALKFKWREEIDNEASGSAGANWKAVAPSLG</sequence>
<dbReference type="InterPro" id="IPR050188">
    <property type="entry name" value="RluA_PseudoU_synthase"/>
</dbReference>
<evidence type="ECO:0000313" key="8">
    <source>
        <dbReference type="Proteomes" id="UP001190700"/>
    </source>
</evidence>
<evidence type="ECO:0000256" key="5">
    <source>
        <dbReference type="SAM" id="MobiDB-lite"/>
    </source>
</evidence>
<comment type="subcellular location">
    <subcellularLocation>
        <location evidence="1">Mitochondrion</location>
    </subcellularLocation>
</comment>
<keyword evidence="4" id="KW-0413">Isomerase</keyword>
<feature type="region of interest" description="Disordered" evidence="5">
    <location>
        <begin position="178"/>
        <end position="204"/>
    </location>
</feature>
<feature type="domain" description="Pseudouridine synthase RsuA/RluA-like" evidence="6">
    <location>
        <begin position="308"/>
        <end position="417"/>
    </location>
</feature>
<keyword evidence="3" id="KW-0496">Mitochondrion</keyword>
<evidence type="ECO:0000256" key="2">
    <source>
        <dbReference type="ARBA" id="ARBA00010876"/>
    </source>
</evidence>
<dbReference type="GO" id="GO:0005739">
    <property type="term" value="C:mitochondrion"/>
    <property type="evidence" value="ECO:0007669"/>
    <property type="project" value="UniProtKB-SubCell"/>
</dbReference>
<dbReference type="PANTHER" id="PTHR21600:SF81">
    <property type="entry name" value="21S RRNA PSEUDOURIDINE(2819) SYNTHASE"/>
    <property type="match status" value="1"/>
</dbReference>
<evidence type="ECO:0000256" key="3">
    <source>
        <dbReference type="ARBA" id="ARBA00023128"/>
    </source>
</evidence>
<comment type="similarity">
    <text evidence="2">Belongs to the pseudouridine synthase RluA family.</text>
</comment>
<dbReference type="InterPro" id="IPR020103">
    <property type="entry name" value="PsdUridine_synth_cat_dom_sf"/>
</dbReference>
<evidence type="ECO:0000256" key="4">
    <source>
        <dbReference type="ARBA" id="ARBA00023235"/>
    </source>
</evidence>
<dbReference type="Proteomes" id="UP001190700">
    <property type="component" value="Unassembled WGS sequence"/>
</dbReference>
<reference evidence="7 8" key="1">
    <citation type="journal article" date="2015" name="Genome Biol. Evol.">
        <title>Comparative Genomics of a Bacterivorous Green Alga Reveals Evolutionary Causalities and Consequences of Phago-Mixotrophic Mode of Nutrition.</title>
        <authorList>
            <person name="Burns J.A."/>
            <person name="Paasch A."/>
            <person name="Narechania A."/>
            <person name="Kim E."/>
        </authorList>
    </citation>
    <scope>NUCLEOTIDE SEQUENCE [LARGE SCALE GENOMIC DNA]</scope>
    <source>
        <strain evidence="7 8">PLY_AMNH</strain>
    </source>
</reference>
<organism evidence="7 8">
    <name type="scientific">Cymbomonas tetramitiformis</name>
    <dbReference type="NCBI Taxonomy" id="36881"/>
    <lineage>
        <taxon>Eukaryota</taxon>
        <taxon>Viridiplantae</taxon>
        <taxon>Chlorophyta</taxon>
        <taxon>Pyramimonadophyceae</taxon>
        <taxon>Pyramimonadales</taxon>
        <taxon>Pyramimonadaceae</taxon>
        <taxon>Cymbomonas</taxon>
    </lineage>
</organism>
<dbReference type="GO" id="GO:0000455">
    <property type="term" value="P:enzyme-directed rRNA pseudouridine synthesis"/>
    <property type="evidence" value="ECO:0007669"/>
    <property type="project" value="TreeGrafter"/>
</dbReference>
<feature type="domain" description="Pseudouridine synthase RsuA/RluA-like" evidence="6">
    <location>
        <begin position="217"/>
        <end position="287"/>
    </location>
</feature>
<dbReference type="PANTHER" id="PTHR21600">
    <property type="entry name" value="MITOCHONDRIAL RNA PSEUDOURIDINE SYNTHASE"/>
    <property type="match status" value="1"/>
</dbReference>
<dbReference type="GO" id="GO:0009982">
    <property type="term" value="F:pseudouridine synthase activity"/>
    <property type="evidence" value="ECO:0007669"/>
    <property type="project" value="InterPro"/>
</dbReference>
<keyword evidence="8" id="KW-1185">Reference proteome</keyword>
<dbReference type="InterPro" id="IPR006145">
    <property type="entry name" value="PsdUridine_synth_RsuA/RluA"/>
</dbReference>
<dbReference type="EMBL" id="LGRX02010832">
    <property type="protein sequence ID" value="KAK3269621.1"/>
    <property type="molecule type" value="Genomic_DNA"/>
</dbReference>
<dbReference type="SUPFAM" id="SSF55120">
    <property type="entry name" value="Pseudouridine synthase"/>
    <property type="match status" value="1"/>
</dbReference>
<comment type="caution">
    <text evidence="7">The sequence shown here is derived from an EMBL/GenBank/DDBJ whole genome shotgun (WGS) entry which is preliminary data.</text>
</comment>
<dbReference type="AlphaFoldDB" id="A0AAE0G0Y3"/>
<proteinExistence type="inferred from homology"/>
<dbReference type="Gene3D" id="3.30.2350.10">
    <property type="entry name" value="Pseudouridine synthase"/>
    <property type="match status" value="1"/>
</dbReference>
<dbReference type="GO" id="GO:0003723">
    <property type="term" value="F:RNA binding"/>
    <property type="evidence" value="ECO:0007669"/>
    <property type="project" value="InterPro"/>
</dbReference>
<dbReference type="Pfam" id="PF00849">
    <property type="entry name" value="PseudoU_synth_2"/>
    <property type="match status" value="2"/>
</dbReference>
<protein>
    <recommendedName>
        <fullName evidence="6">Pseudouridine synthase RsuA/RluA-like domain-containing protein</fullName>
    </recommendedName>
</protein>
<evidence type="ECO:0000259" key="6">
    <source>
        <dbReference type="Pfam" id="PF00849"/>
    </source>
</evidence>
<evidence type="ECO:0000256" key="1">
    <source>
        <dbReference type="ARBA" id="ARBA00004173"/>
    </source>
</evidence>
<gene>
    <name evidence="7" type="ORF">CYMTET_21945</name>
</gene>